<keyword evidence="4" id="KW-1185">Reference proteome</keyword>
<protein>
    <submittedName>
        <fullName evidence="3">Malate/lactate/ureidoglycolate dehydrogenase, LDH2 family</fullName>
    </submittedName>
</protein>
<dbReference type="Gene3D" id="1.10.1530.10">
    <property type="match status" value="1"/>
</dbReference>
<comment type="similarity">
    <text evidence="1">Belongs to the LDH2/MDH2 oxidoreductase family.</text>
</comment>
<dbReference type="AlphaFoldDB" id="A0A1H4G1K6"/>
<accession>A0A1H4G1K6</accession>
<evidence type="ECO:0000313" key="3">
    <source>
        <dbReference type="EMBL" id="SEB03516.1"/>
    </source>
</evidence>
<dbReference type="InterPro" id="IPR036111">
    <property type="entry name" value="Mal/L-sulfo/L-lacto_DH-like_sf"/>
</dbReference>
<dbReference type="GO" id="GO:0016491">
    <property type="term" value="F:oxidoreductase activity"/>
    <property type="evidence" value="ECO:0007669"/>
    <property type="project" value="UniProtKB-KW"/>
</dbReference>
<dbReference type="SUPFAM" id="SSF89733">
    <property type="entry name" value="L-sulfolactate dehydrogenase-like"/>
    <property type="match status" value="1"/>
</dbReference>
<dbReference type="PANTHER" id="PTHR11091:SF0">
    <property type="entry name" value="MALATE DEHYDROGENASE"/>
    <property type="match status" value="1"/>
</dbReference>
<keyword evidence="2" id="KW-0560">Oxidoreductase</keyword>
<proteinExistence type="inferred from homology"/>
<dbReference type="Pfam" id="PF02615">
    <property type="entry name" value="Ldh_2"/>
    <property type="match status" value="1"/>
</dbReference>
<sequence>MNPLPPPGLLNVMPDRLSTFCLAVLRAAGADAASAEACQASVMHGSLHGVDSHGVRLLPHYVEGLRGGRLNGAPRLRFERRAAAAGIMHGDHAQGALPTYAAAEEACAMAVEAGVGAVGIRDSSHFGPAGAYAIRIAERGKVGLVFGNSDAFVRLHEGAARFHGTNPIAMAAPAPGGDPWLFDMATSAIPFNRVLLCASTGRPLPEAVASDVAGRDTHAPEAVEMLAPLGGAFGYKGAGLAGMAEILAAVLTGGGLSRDLLAMGGPDFSTPRGLGAFVLALDPAAFVGAEAMARAIARYLVALRASPAVEGGRVMAPGDREWAERDRRNRQGVPLDPDTAAAFRRLAGETGAALPFDD</sequence>
<dbReference type="InterPro" id="IPR043144">
    <property type="entry name" value="Mal/L-sulf/L-lact_DH-like_ah"/>
</dbReference>
<dbReference type="EMBL" id="FNQM01000034">
    <property type="protein sequence ID" value="SEB03516.1"/>
    <property type="molecule type" value="Genomic_DNA"/>
</dbReference>
<name>A0A1H4G1K6_9RHOB</name>
<dbReference type="PANTHER" id="PTHR11091">
    <property type="entry name" value="OXIDOREDUCTASE-RELATED"/>
    <property type="match status" value="1"/>
</dbReference>
<dbReference type="InterPro" id="IPR003767">
    <property type="entry name" value="Malate/L-lactate_DH-like"/>
</dbReference>
<dbReference type="Proteomes" id="UP000198703">
    <property type="component" value="Unassembled WGS sequence"/>
</dbReference>
<organism evidence="3 4">
    <name type="scientific">Rubrimonas cliftonensis</name>
    <dbReference type="NCBI Taxonomy" id="89524"/>
    <lineage>
        <taxon>Bacteria</taxon>
        <taxon>Pseudomonadati</taxon>
        <taxon>Pseudomonadota</taxon>
        <taxon>Alphaproteobacteria</taxon>
        <taxon>Rhodobacterales</taxon>
        <taxon>Paracoccaceae</taxon>
        <taxon>Rubrimonas</taxon>
    </lineage>
</organism>
<gene>
    <name evidence="3" type="ORF">SAMN05444370_13417</name>
</gene>
<dbReference type="RefSeq" id="WP_245731160.1">
    <property type="nucleotide sequence ID" value="NZ_FNQM01000034.1"/>
</dbReference>
<evidence type="ECO:0000256" key="2">
    <source>
        <dbReference type="ARBA" id="ARBA00023002"/>
    </source>
</evidence>
<reference evidence="3 4" key="1">
    <citation type="submission" date="2016-10" db="EMBL/GenBank/DDBJ databases">
        <authorList>
            <person name="de Groot N.N."/>
        </authorList>
    </citation>
    <scope>NUCLEOTIDE SEQUENCE [LARGE SCALE GENOMIC DNA]</scope>
    <source>
        <strain evidence="3 4">DSM 15345</strain>
    </source>
</reference>
<dbReference type="STRING" id="89524.SAMN05444370_13417"/>
<dbReference type="InterPro" id="IPR043143">
    <property type="entry name" value="Mal/L-sulf/L-lact_DH-like_NADP"/>
</dbReference>
<dbReference type="Gene3D" id="3.30.1370.60">
    <property type="entry name" value="Hypothetical oxidoreductase yiak, domain 2"/>
    <property type="match status" value="1"/>
</dbReference>
<evidence type="ECO:0000256" key="1">
    <source>
        <dbReference type="ARBA" id="ARBA00006056"/>
    </source>
</evidence>
<evidence type="ECO:0000313" key="4">
    <source>
        <dbReference type="Proteomes" id="UP000198703"/>
    </source>
</evidence>